<dbReference type="Pfam" id="PF16561">
    <property type="entry name" value="AMPK1_CBM"/>
    <property type="match status" value="1"/>
</dbReference>
<reference evidence="3" key="1">
    <citation type="submission" date="2016-02" db="EMBL/GenBank/DDBJ databases">
        <authorList>
            <person name="Holder M.E."/>
            <person name="Ajami N.J."/>
            <person name="Petrosino J.F."/>
        </authorList>
    </citation>
    <scope>NUCLEOTIDE SEQUENCE [LARGE SCALE GENOMIC DNA]</scope>
    <source>
        <strain evidence="3">DSM 12838</strain>
    </source>
</reference>
<dbReference type="GO" id="GO:0016787">
    <property type="term" value="F:hydrolase activity"/>
    <property type="evidence" value="ECO:0007669"/>
    <property type="project" value="UniProtKB-KW"/>
</dbReference>
<dbReference type="RefSeq" id="WP_066606715.1">
    <property type="nucleotide sequence ID" value="NZ_CP014230.1"/>
</dbReference>
<accession>A0A0X8JR34</accession>
<evidence type="ECO:0000313" key="3">
    <source>
        <dbReference type="Proteomes" id="UP000063964"/>
    </source>
</evidence>
<dbReference type="KEGG" id="doa:AXF15_09775"/>
<protein>
    <submittedName>
        <fullName evidence="2">Glycoside hydrolase</fullName>
    </submittedName>
</protein>
<dbReference type="OrthoDB" id="9811945at2"/>
<dbReference type="InterPro" id="IPR014756">
    <property type="entry name" value="Ig_E-set"/>
</dbReference>
<dbReference type="Proteomes" id="UP000063964">
    <property type="component" value="Chromosome"/>
</dbReference>
<sequence>MSFKKQYFKTKNTCKVTFTLSANESGRADTVFLVGEFNDWAMHSLPMKKMKDGSFKIALDLEPGREFQFRYLLDDERWENDWNADRYVYSEFGNCENSVIVT</sequence>
<evidence type="ECO:0000313" key="2">
    <source>
        <dbReference type="EMBL" id="AMD93360.1"/>
    </source>
</evidence>
<dbReference type="InterPro" id="IPR002044">
    <property type="entry name" value="CBM20"/>
</dbReference>
<dbReference type="CDD" id="cd07184">
    <property type="entry name" value="E_set_Isoamylase_like_N"/>
    <property type="match status" value="1"/>
</dbReference>
<keyword evidence="3" id="KW-1185">Reference proteome</keyword>
<proteinExistence type="predicted"/>
<dbReference type="PROSITE" id="PS51166">
    <property type="entry name" value="CBM20"/>
    <property type="match status" value="1"/>
</dbReference>
<organism evidence="2 3">
    <name type="scientific">Desulfomicrobium orale DSM 12838</name>
    <dbReference type="NCBI Taxonomy" id="888061"/>
    <lineage>
        <taxon>Bacteria</taxon>
        <taxon>Pseudomonadati</taxon>
        <taxon>Thermodesulfobacteriota</taxon>
        <taxon>Desulfovibrionia</taxon>
        <taxon>Desulfovibrionales</taxon>
        <taxon>Desulfomicrobiaceae</taxon>
        <taxon>Desulfomicrobium</taxon>
    </lineage>
</organism>
<feature type="domain" description="CBM20" evidence="1">
    <location>
        <begin position="8"/>
        <end position="102"/>
    </location>
</feature>
<dbReference type="AlphaFoldDB" id="A0A0X8JR34"/>
<dbReference type="Gene3D" id="2.60.40.10">
    <property type="entry name" value="Immunoglobulins"/>
    <property type="match status" value="1"/>
</dbReference>
<evidence type="ECO:0000259" key="1">
    <source>
        <dbReference type="PROSITE" id="PS51166"/>
    </source>
</evidence>
<name>A0A0X8JR34_9BACT</name>
<dbReference type="STRING" id="888061.AXF15_09775"/>
<dbReference type="InterPro" id="IPR032640">
    <property type="entry name" value="AMPK1_CBM"/>
</dbReference>
<dbReference type="GO" id="GO:2001070">
    <property type="term" value="F:starch binding"/>
    <property type="evidence" value="ECO:0007669"/>
    <property type="project" value="InterPro"/>
</dbReference>
<keyword evidence="2" id="KW-0378">Hydrolase</keyword>
<dbReference type="InterPro" id="IPR013783">
    <property type="entry name" value="Ig-like_fold"/>
</dbReference>
<dbReference type="EMBL" id="CP014230">
    <property type="protein sequence ID" value="AMD93360.1"/>
    <property type="molecule type" value="Genomic_DNA"/>
</dbReference>
<dbReference type="SUPFAM" id="SSF81296">
    <property type="entry name" value="E set domains"/>
    <property type="match status" value="1"/>
</dbReference>
<gene>
    <name evidence="2" type="ORF">AXF15_09775</name>
</gene>